<keyword evidence="1" id="KW-0472">Membrane</keyword>
<feature type="transmembrane region" description="Helical" evidence="1">
    <location>
        <begin position="94"/>
        <end position="117"/>
    </location>
</feature>
<evidence type="ECO:0000259" key="2">
    <source>
        <dbReference type="Pfam" id="PF23866"/>
    </source>
</evidence>
<feature type="transmembrane region" description="Helical" evidence="1">
    <location>
        <begin position="204"/>
        <end position="223"/>
    </location>
</feature>
<gene>
    <name evidence="3" type="ORF">GCM10023329_43470</name>
</gene>
<dbReference type="InterPro" id="IPR055648">
    <property type="entry name" value="DUF7224"/>
</dbReference>
<keyword evidence="1" id="KW-1133">Transmembrane helix</keyword>
<dbReference type="EMBL" id="BAABJV010000013">
    <property type="protein sequence ID" value="GAA4787670.1"/>
    <property type="molecule type" value="Genomic_DNA"/>
</dbReference>
<keyword evidence="4" id="KW-1185">Reference proteome</keyword>
<feature type="transmembrane region" description="Helical" evidence="1">
    <location>
        <begin position="165"/>
        <end position="184"/>
    </location>
</feature>
<feature type="transmembrane region" description="Helical" evidence="1">
    <location>
        <begin position="235"/>
        <end position="253"/>
    </location>
</feature>
<feature type="transmembrane region" description="Helical" evidence="1">
    <location>
        <begin position="50"/>
        <end position="73"/>
    </location>
</feature>
<sequence length="432" mass="45899">MTRVLLTEMRRGEAGKVALLAGAAGVWYLVSADAATSDWIGWWNQASIKVQVFGVIVMGSLMSAAAAWTAGRARRTRADAWSDTTPRGGWAQAVLLWATGWLWSLLVYAVMAAVAFQRTAEISEVTAPVWSPLVLGVAMTGLQIAVGVCAGTLLPSRITAPAVGVLWYLVFVLFAFLPGTRAARLFPALDEHWDATFQPNTSRLLVAALWCGAAALALLALPALVRRAKLTPGPLAVLPAALAVVAGGALLTLRTPAGEPFWAVPSEQPAEPACVVEGRVRACLWPDDRHLLPQAREAARAVDRAVGPLPGFRRDFHQTGLRATGPDSAELPVYQPMPDTAAMTEAMLVSALPPRPDGCEPPVRPETDGLPDAFLVEAVVNSRAQMPTPYYGDRFAETLTQILAAPSADQDRWLSAAATAVGACRPVPEAPR</sequence>
<reference evidence="4" key="1">
    <citation type="journal article" date="2019" name="Int. J. Syst. Evol. Microbiol.">
        <title>The Global Catalogue of Microorganisms (GCM) 10K type strain sequencing project: providing services to taxonomists for standard genome sequencing and annotation.</title>
        <authorList>
            <consortium name="The Broad Institute Genomics Platform"/>
            <consortium name="The Broad Institute Genome Sequencing Center for Infectious Disease"/>
            <person name="Wu L."/>
            <person name="Ma J."/>
        </authorList>
    </citation>
    <scope>NUCLEOTIDE SEQUENCE [LARGE SCALE GENOMIC DNA]</scope>
    <source>
        <strain evidence="4">JCM 18324</strain>
    </source>
</reference>
<organism evidence="3 4">
    <name type="scientific">Streptomyces sanyensis</name>
    <dbReference type="NCBI Taxonomy" id="568869"/>
    <lineage>
        <taxon>Bacteria</taxon>
        <taxon>Bacillati</taxon>
        <taxon>Actinomycetota</taxon>
        <taxon>Actinomycetes</taxon>
        <taxon>Kitasatosporales</taxon>
        <taxon>Streptomycetaceae</taxon>
        <taxon>Streptomyces</taxon>
    </lineage>
</organism>
<evidence type="ECO:0000313" key="3">
    <source>
        <dbReference type="EMBL" id="GAA4787670.1"/>
    </source>
</evidence>
<dbReference type="Pfam" id="PF23866">
    <property type="entry name" value="DUF7224"/>
    <property type="match status" value="1"/>
</dbReference>
<feature type="domain" description="DUF7224" evidence="2">
    <location>
        <begin position="283"/>
        <end position="424"/>
    </location>
</feature>
<feature type="transmembrane region" description="Helical" evidence="1">
    <location>
        <begin position="129"/>
        <end position="153"/>
    </location>
</feature>
<evidence type="ECO:0000256" key="1">
    <source>
        <dbReference type="SAM" id="Phobius"/>
    </source>
</evidence>
<name>A0ABP9AZZ6_9ACTN</name>
<evidence type="ECO:0000313" key="4">
    <source>
        <dbReference type="Proteomes" id="UP001501147"/>
    </source>
</evidence>
<proteinExistence type="predicted"/>
<dbReference type="Proteomes" id="UP001501147">
    <property type="component" value="Unassembled WGS sequence"/>
</dbReference>
<comment type="caution">
    <text evidence="3">The sequence shown here is derived from an EMBL/GenBank/DDBJ whole genome shotgun (WGS) entry which is preliminary data.</text>
</comment>
<protein>
    <recommendedName>
        <fullName evidence="2">DUF7224 domain-containing protein</fullName>
    </recommendedName>
</protein>
<dbReference type="RefSeq" id="WP_345615106.1">
    <property type="nucleotide sequence ID" value="NZ_BAABJV010000013.1"/>
</dbReference>
<keyword evidence="1" id="KW-0812">Transmembrane</keyword>
<accession>A0ABP9AZZ6</accession>